<evidence type="ECO:0000256" key="2">
    <source>
        <dbReference type="SAM" id="Phobius"/>
    </source>
</evidence>
<reference evidence="3 4" key="1">
    <citation type="submission" date="2021-06" db="EMBL/GenBank/DDBJ databases">
        <authorList>
            <person name="Palmer J.M."/>
        </authorList>
    </citation>
    <scope>NUCLEOTIDE SEQUENCE [LARGE SCALE GENOMIC DNA]</scope>
    <source>
        <strain evidence="3 4">GA_2019</strain>
        <tissue evidence="3">Muscle</tissue>
    </source>
</reference>
<feature type="transmembrane region" description="Helical" evidence="2">
    <location>
        <begin position="113"/>
        <end position="134"/>
    </location>
</feature>
<accession>A0ABV0N2D9</accession>
<keyword evidence="2" id="KW-0472">Membrane</keyword>
<feature type="region of interest" description="Disordered" evidence="1">
    <location>
        <begin position="1"/>
        <end position="74"/>
    </location>
</feature>
<comment type="caution">
    <text evidence="3">The sequence shown here is derived from an EMBL/GenBank/DDBJ whole genome shotgun (WGS) entry which is preliminary data.</text>
</comment>
<sequence>MDRQARQAWYKLDMSRDDNRVTKPKTTRTGSVEGVSAGGPETKTKIQRSGRRPEPRPEQAQSSGSDQDVIPSRHKVLEVVPRRHTVQAGARTCNTQRRGDRQRRLMCTRANSCWIINITGLIKLGIYFQSLLALQ</sequence>
<evidence type="ECO:0000256" key="1">
    <source>
        <dbReference type="SAM" id="MobiDB-lite"/>
    </source>
</evidence>
<evidence type="ECO:0000313" key="3">
    <source>
        <dbReference type="EMBL" id="MEQ2165550.1"/>
    </source>
</evidence>
<proteinExistence type="predicted"/>
<name>A0ABV0N2D9_9TELE</name>
<protein>
    <submittedName>
        <fullName evidence="3">Uncharacterized protein</fullName>
    </submittedName>
</protein>
<keyword evidence="4" id="KW-1185">Reference proteome</keyword>
<organism evidence="3 4">
    <name type="scientific">Goodea atripinnis</name>
    <dbReference type="NCBI Taxonomy" id="208336"/>
    <lineage>
        <taxon>Eukaryota</taxon>
        <taxon>Metazoa</taxon>
        <taxon>Chordata</taxon>
        <taxon>Craniata</taxon>
        <taxon>Vertebrata</taxon>
        <taxon>Euteleostomi</taxon>
        <taxon>Actinopterygii</taxon>
        <taxon>Neopterygii</taxon>
        <taxon>Teleostei</taxon>
        <taxon>Neoteleostei</taxon>
        <taxon>Acanthomorphata</taxon>
        <taxon>Ovalentaria</taxon>
        <taxon>Atherinomorphae</taxon>
        <taxon>Cyprinodontiformes</taxon>
        <taxon>Goodeidae</taxon>
        <taxon>Goodea</taxon>
    </lineage>
</organism>
<gene>
    <name evidence="3" type="ORF">GOODEAATRI_018044</name>
</gene>
<keyword evidence="2" id="KW-0812">Transmembrane</keyword>
<dbReference type="Proteomes" id="UP001476798">
    <property type="component" value="Unassembled WGS sequence"/>
</dbReference>
<evidence type="ECO:0000313" key="4">
    <source>
        <dbReference type="Proteomes" id="UP001476798"/>
    </source>
</evidence>
<dbReference type="EMBL" id="JAHRIO010021501">
    <property type="protein sequence ID" value="MEQ2165550.1"/>
    <property type="molecule type" value="Genomic_DNA"/>
</dbReference>
<keyword evidence="2" id="KW-1133">Transmembrane helix</keyword>